<dbReference type="Pfam" id="PF10604">
    <property type="entry name" value="Polyketide_cyc2"/>
    <property type="match status" value="1"/>
</dbReference>
<name>A0ABT6HJI2_9ACTN</name>
<dbReference type="CDD" id="cd07821">
    <property type="entry name" value="PYR_PYL_RCAR_like"/>
    <property type="match status" value="1"/>
</dbReference>
<dbReference type="InterPro" id="IPR023393">
    <property type="entry name" value="START-like_dom_sf"/>
</dbReference>
<dbReference type="RefSeq" id="WP_279927179.1">
    <property type="nucleotide sequence ID" value="NZ_JARWBG010000007.1"/>
</dbReference>
<proteinExistence type="predicted"/>
<evidence type="ECO:0000313" key="2">
    <source>
        <dbReference type="Proteomes" id="UP001223144"/>
    </source>
</evidence>
<evidence type="ECO:0000313" key="1">
    <source>
        <dbReference type="EMBL" id="MDH2388901.1"/>
    </source>
</evidence>
<comment type="caution">
    <text evidence="1">The sequence shown here is derived from an EMBL/GenBank/DDBJ whole genome shotgun (WGS) entry which is preliminary data.</text>
</comment>
<dbReference type="Proteomes" id="UP001223144">
    <property type="component" value="Unassembled WGS sequence"/>
</dbReference>
<keyword evidence="2" id="KW-1185">Reference proteome</keyword>
<gene>
    <name evidence="1" type="ORF">QCN29_08885</name>
</gene>
<dbReference type="Gene3D" id="3.30.530.20">
    <property type="match status" value="1"/>
</dbReference>
<dbReference type="SUPFAM" id="SSF55961">
    <property type="entry name" value="Bet v1-like"/>
    <property type="match status" value="1"/>
</dbReference>
<reference evidence="1 2" key="1">
    <citation type="submission" date="2023-04" db="EMBL/GenBank/DDBJ databases">
        <title>Streptomyces chengmaiensis sp. nov. isolated from the stem of mangrove plant in Hainan.</title>
        <authorList>
            <person name="Huang X."/>
            <person name="Zhou S."/>
            <person name="Chu X."/>
            <person name="Xie Y."/>
            <person name="Lin Y."/>
        </authorList>
    </citation>
    <scope>NUCLEOTIDE SEQUENCE [LARGE SCALE GENOMIC DNA]</scope>
    <source>
        <strain evidence="1 2">HNM0663</strain>
    </source>
</reference>
<sequence>MARGLRSLRRVELDFFPSAPVRLVFADEIAATPEAVYRALADDVAGWPRWFTAVTSARSTRQGAGREIRLKGGTRFVETVLAAEPGVRYVYRVDGTDAPGPRALLEEWRLTPVPGGCRVQWTMAADGPAPLRIAMRLGRRGLARAFAKAVANLERLLARSTTP</sequence>
<protein>
    <submittedName>
        <fullName evidence="1">SRPBCC family protein</fullName>
    </submittedName>
</protein>
<organism evidence="1 2">
    <name type="scientific">Streptomyces chengmaiensis</name>
    <dbReference type="NCBI Taxonomy" id="3040919"/>
    <lineage>
        <taxon>Bacteria</taxon>
        <taxon>Bacillati</taxon>
        <taxon>Actinomycetota</taxon>
        <taxon>Actinomycetes</taxon>
        <taxon>Kitasatosporales</taxon>
        <taxon>Streptomycetaceae</taxon>
        <taxon>Streptomyces</taxon>
    </lineage>
</organism>
<dbReference type="InterPro" id="IPR019587">
    <property type="entry name" value="Polyketide_cyclase/dehydratase"/>
</dbReference>
<accession>A0ABT6HJI2</accession>
<dbReference type="EMBL" id="JARWBG010000007">
    <property type="protein sequence ID" value="MDH2388901.1"/>
    <property type="molecule type" value="Genomic_DNA"/>
</dbReference>